<keyword evidence="3" id="KW-1185">Reference proteome</keyword>
<sequence length="165" mass="17142">MRSASCRFAVTMTLCGVWSMPAWAEPVLGPVTAEVTFVSSSASLGLGYTWGHGVLTYGGRQYPFEVAGASAAAVGFSSGKSIGKVYNLQRIEDFPGTYWALSGEATIGRGVSGSLMENDDGVRIRLDESRTGGRLAASPSRLTIRLLKPVEAPATPAAPAATGTP</sequence>
<gene>
    <name evidence="2" type="ORF">FLP30_01015</name>
</gene>
<dbReference type="KEGG" id="acek:FLP30_01015"/>
<dbReference type="RefSeq" id="WP_149277954.1">
    <property type="nucleotide sequence ID" value="NZ_CP043506.1"/>
</dbReference>
<evidence type="ECO:0000256" key="1">
    <source>
        <dbReference type="SAM" id="SignalP"/>
    </source>
</evidence>
<name>A0A5C1YKC5_9PROT</name>
<reference evidence="2 3" key="1">
    <citation type="submission" date="2019-09" db="EMBL/GenBank/DDBJ databases">
        <title>Genome sequencing of strain KACC 21233.</title>
        <authorList>
            <person name="Heo J."/>
            <person name="Kim S.-J."/>
            <person name="Kim J.-S."/>
            <person name="Hong S.-B."/>
            <person name="Kwon S.-W."/>
        </authorList>
    </citation>
    <scope>NUCLEOTIDE SEQUENCE [LARGE SCALE GENOMIC DNA]</scope>
    <source>
        <strain evidence="2 3">KACC 21233</strain>
    </source>
</reference>
<dbReference type="OrthoDB" id="8241374at2"/>
<organism evidence="2 3">
    <name type="scientific">Acetobacter vaccinii</name>
    <dbReference type="NCBI Taxonomy" id="2592655"/>
    <lineage>
        <taxon>Bacteria</taxon>
        <taxon>Pseudomonadati</taxon>
        <taxon>Pseudomonadota</taxon>
        <taxon>Alphaproteobacteria</taxon>
        <taxon>Acetobacterales</taxon>
        <taxon>Acetobacteraceae</taxon>
        <taxon>Acetobacter</taxon>
    </lineage>
</organism>
<keyword evidence="1" id="KW-0732">Signal</keyword>
<proteinExistence type="predicted"/>
<dbReference type="AlphaFoldDB" id="A0A5C1YKC5"/>
<evidence type="ECO:0000313" key="2">
    <source>
        <dbReference type="EMBL" id="QEO16513.1"/>
    </source>
</evidence>
<accession>A0A5C1YKC5</accession>
<evidence type="ECO:0000313" key="3">
    <source>
        <dbReference type="Proteomes" id="UP000324536"/>
    </source>
</evidence>
<feature type="signal peptide" evidence="1">
    <location>
        <begin position="1"/>
        <end position="24"/>
    </location>
</feature>
<dbReference type="EMBL" id="CP043506">
    <property type="protein sequence ID" value="QEO16513.1"/>
    <property type="molecule type" value="Genomic_DNA"/>
</dbReference>
<feature type="chain" id="PRO_5023052163" description="DUF1134 domain-containing protein" evidence="1">
    <location>
        <begin position="25"/>
        <end position="165"/>
    </location>
</feature>
<dbReference type="Proteomes" id="UP000324536">
    <property type="component" value="Chromosome"/>
</dbReference>
<evidence type="ECO:0008006" key="4">
    <source>
        <dbReference type="Google" id="ProtNLM"/>
    </source>
</evidence>
<protein>
    <recommendedName>
        <fullName evidence="4">DUF1134 domain-containing protein</fullName>
    </recommendedName>
</protein>